<proteinExistence type="predicted"/>
<protein>
    <submittedName>
        <fullName evidence="3">Uncharacterized protein</fullName>
    </submittedName>
</protein>
<dbReference type="GeneID" id="72005608"/>
<keyword evidence="2" id="KW-1133">Transmembrane helix</keyword>
<gene>
    <name evidence="3" type="ORF">C8Q71DRAFT_78139</name>
</gene>
<feature type="transmembrane region" description="Helical" evidence="2">
    <location>
        <begin position="407"/>
        <end position="427"/>
    </location>
</feature>
<name>A0ABQ8KFC4_9APHY</name>
<comment type="caution">
    <text evidence="3">The sequence shown here is derived from an EMBL/GenBank/DDBJ whole genome shotgun (WGS) entry which is preliminary data.</text>
</comment>
<accession>A0ABQ8KFC4</accession>
<keyword evidence="4" id="KW-1185">Reference proteome</keyword>
<dbReference type="EMBL" id="JADCUA010000011">
    <property type="protein sequence ID" value="KAH9836343.1"/>
    <property type="molecule type" value="Genomic_DNA"/>
</dbReference>
<reference evidence="3 4" key="1">
    <citation type="journal article" date="2021" name="Environ. Microbiol.">
        <title>Gene family expansions and transcriptome signatures uncover fungal adaptations to wood decay.</title>
        <authorList>
            <person name="Hage H."/>
            <person name="Miyauchi S."/>
            <person name="Viragh M."/>
            <person name="Drula E."/>
            <person name="Min B."/>
            <person name="Chaduli D."/>
            <person name="Navarro D."/>
            <person name="Favel A."/>
            <person name="Norest M."/>
            <person name="Lesage-Meessen L."/>
            <person name="Balint B."/>
            <person name="Merenyi Z."/>
            <person name="de Eugenio L."/>
            <person name="Morin E."/>
            <person name="Martinez A.T."/>
            <person name="Baldrian P."/>
            <person name="Stursova M."/>
            <person name="Martinez M.J."/>
            <person name="Novotny C."/>
            <person name="Magnuson J.K."/>
            <person name="Spatafora J.W."/>
            <person name="Maurice S."/>
            <person name="Pangilinan J."/>
            <person name="Andreopoulos W."/>
            <person name="LaButti K."/>
            <person name="Hundley H."/>
            <person name="Na H."/>
            <person name="Kuo A."/>
            <person name="Barry K."/>
            <person name="Lipzen A."/>
            <person name="Henrissat B."/>
            <person name="Riley R."/>
            <person name="Ahrendt S."/>
            <person name="Nagy L.G."/>
            <person name="Grigoriev I.V."/>
            <person name="Martin F."/>
            <person name="Rosso M.N."/>
        </authorList>
    </citation>
    <scope>NUCLEOTIDE SEQUENCE [LARGE SCALE GENOMIC DNA]</scope>
    <source>
        <strain evidence="3 4">CIRM-BRFM 1785</strain>
    </source>
</reference>
<evidence type="ECO:0000256" key="1">
    <source>
        <dbReference type="SAM" id="MobiDB-lite"/>
    </source>
</evidence>
<keyword evidence="2" id="KW-0812">Transmembrane</keyword>
<dbReference type="RefSeq" id="XP_047778628.1">
    <property type="nucleotide sequence ID" value="XM_047924876.1"/>
</dbReference>
<feature type="compositionally biased region" description="Polar residues" evidence="1">
    <location>
        <begin position="1"/>
        <end position="17"/>
    </location>
</feature>
<evidence type="ECO:0000313" key="4">
    <source>
        <dbReference type="Proteomes" id="UP000814176"/>
    </source>
</evidence>
<evidence type="ECO:0000256" key="2">
    <source>
        <dbReference type="SAM" id="Phobius"/>
    </source>
</evidence>
<sequence>MDWNVFQTSSTGSAVEHQSSDPDENAAVPVGVIAEPTEGDNANVHEYAQEGTSGSNKLQPTSPDSVLMARYKHRHCLGRDPLSSDIDKIPPMTSSCQPFQPPVSISPWAPQGHPEGQRYFTKLINDIRYHTDHYFEDEASLNVINELAAALHSDLRKHPNLPADIEVVLHVFKNEQNEMECSYYLASEAERSVFWLEEVDTTLITENFRPVRNASYLKYREHVDLYPHGRIVTAELLSDVNETLNTFAFDTITSITSTSPWDYSELQKILSVSRNIAVGAGAQSIWVLARIKTIILWERFVNMHGLREARLERHRSVFDQSPAEPSCLLRLISPMFFNLPLQYLRELEKIYVDRTVNYKSWSMFVTNLQSDWGNSITPATVLLTANVGLLAIQSVDTGNPDRSVAQIASYVSTFLSLGNIMLCTILAQRHRLNANMTADLAGTYVDGRANFPYGLELVAVSFSLPSVMFLWGLAAFYVAVAWVCLEGTSLWTRLLSGFIFAMITVCIGLIVVFDFWATKRLRVEPAPRKLDRVAYPRQLMRDAWASVLGASSVVRKTRCKVLPHISKRKKRATEDQVTRRYPNSQALPL</sequence>
<organism evidence="3 4">
    <name type="scientific">Rhodofomes roseus</name>
    <dbReference type="NCBI Taxonomy" id="34475"/>
    <lineage>
        <taxon>Eukaryota</taxon>
        <taxon>Fungi</taxon>
        <taxon>Dikarya</taxon>
        <taxon>Basidiomycota</taxon>
        <taxon>Agaricomycotina</taxon>
        <taxon>Agaricomycetes</taxon>
        <taxon>Polyporales</taxon>
        <taxon>Rhodofomes</taxon>
    </lineage>
</organism>
<keyword evidence="2" id="KW-0472">Membrane</keyword>
<feature type="region of interest" description="Disordered" evidence="1">
    <location>
        <begin position="1"/>
        <end position="25"/>
    </location>
</feature>
<feature type="transmembrane region" description="Helical" evidence="2">
    <location>
        <begin position="457"/>
        <end position="482"/>
    </location>
</feature>
<evidence type="ECO:0000313" key="3">
    <source>
        <dbReference type="EMBL" id="KAH9836343.1"/>
    </source>
</evidence>
<dbReference type="Proteomes" id="UP000814176">
    <property type="component" value="Unassembled WGS sequence"/>
</dbReference>
<feature type="transmembrane region" description="Helical" evidence="2">
    <location>
        <begin position="494"/>
        <end position="517"/>
    </location>
</feature>